<dbReference type="Proteomes" id="UP000006039">
    <property type="component" value="Unassembled WGS sequence"/>
</dbReference>
<dbReference type="VEuPathDB" id="FungiDB:GGTG_09422"/>
<dbReference type="InterPro" id="IPR016181">
    <property type="entry name" value="Acyl_CoA_acyltransferase"/>
</dbReference>
<reference evidence="3" key="4">
    <citation type="journal article" date="2015" name="G3 (Bethesda)">
        <title>Genome sequences of three phytopathogenic species of the Magnaporthaceae family of fungi.</title>
        <authorList>
            <person name="Okagaki L.H."/>
            <person name="Nunes C.C."/>
            <person name="Sailsbery J."/>
            <person name="Clay B."/>
            <person name="Brown D."/>
            <person name="John T."/>
            <person name="Oh Y."/>
            <person name="Young N."/>
            <person name="Fitzgerald M."/>
            <person name="Haas B.J."/>
            <person name="Zeng Q."/>
            <person name="Young S."/>
            <person name="Adiconis X."/>
            <person name="Fan L."/>
            <person name="Levin J.Z."/>
            <person name="Mitchell T.K."/>
            <person name="Okubara P.A."/>
            <person name="Farman M.L."/>
            <person name="Kohn L.M."/>
            <person name="Birren B."/>
            <person name="Ma L.-J."/>
            <person name="Dean R.A."/>
        </authorList>
    </citation>
    <scope>NUCLEOTIDE SEQUENCE</scope>
    <source>
        <strain evidence="3">R3-111a-1</strain>
    </source>
</reference>
<feature type="region of interest" description="Disordered" evidence="1">
    <location>
        <begin position="287"/>
        <end position="319"/>
    </location>
</feature>
<reference evidence="2" key="2">
    <citation type="submission" date="2010-07" db="EMBL/GenBank/DDBJ databases">
        <authorList>
            <consortium name="The Broad Institute Genome Sequencing Platform"/>
            <consortium name="Broad Institute Genome Sequencing Center for Infectious Disease"/>
            <person name="Ma L.-J."/>
            <person name="Dead R."/>
            <person name="Young S."/>
            <person name="Zeng Q."/>
            <person name="Koehrsen M."/>
            <person name="Alvarado L."/>
            <person name="Berlin A."/>
            <person name="Chapman S.B."/>
            <person name="Chen Z."/>
            <person name="Freedman E."/>
            <person name="Gellesch M."/>
            <person name="Goldberg J."/>
            <person name="Griggs A."/>
            <person name="Gujja S."/>
            <person name="Heilman E.R."/>
            <person name="Heiman D."/>
            <person name="Hepburn T."/>
            <person name="Howarth C."/>
            <person name="Jen D."/>
            <person name="Larson L."/>
            <person name="Mehta T."/>
            <person name="Neiman D."/>
            <person name="Pearson M."/>
            <person name="Roberts A."/>
            <person name="Saif S."/>
            <person name="Shea T."/>
            <person name="Shenoy N."/>
            <person name="Sisk P."/>
            <person name="Stolte C."/>
            <person name="Sykes S."/>
            <person name="Walk T."/>
            <person name="White J."/>
            <person name="Yandava C."/>
            <person name="Haas B."/>
            <person name="Nusbaum C."/>
            <person name="Birren B."/>
        </authorList>
    </citation>
    <scope>NUCLEOTIDE SEQUENCE</scope>
    <source>
        <strain evidence="2">R3-111a-1</strain>
    </source>
</reference>
<reference evidence="4" key="1">
    <citation type="submission" date="2010-07" db="EMBL/GenBank/DDBJ databases">
        <title>The genome sequence of Gaeumannomyces graminis var. tritici strain R3-111a-1.</title>
        <authorList>
            <consortium name="The Broad Institute Genome Sequencing Platform"/>
            <person name="Ma L.-J."/>
            <person name="Dead R."/>
            <person name="Young S."/>
            <person name="Zeng Q."/>
            <person name="Koehrsen M."/>
            <person name="Alvarado L."/>
            <person name="Berlin A."/>
            <person name="Chapman S.B."/>
            <person name="Chen Z."/>
            <person name="Freedman E."/>
            <person name="Gellesch M."/>
            <person name="Goldberg J."/>
            <person name="Griggs A."/>
            <person name="Gujja S."/>
            <person name="Heilman E.R."/>
            <person name="Heiman D."/>
            <person name="Hepburn T."/>
            <person name="Howarth C."/>
            <person name="Jen D."/>
            <person name="Larson L."/>
            <person name="Mehta T."/>
            <person name="Neiman D."/>
            <person name="Pearson M."/>
            <person name="Roberts A."/>
            <person name="Saif S."/>
            <person name="Shea T."/>
            <person name="Shenoy N."/>
            <person name="Sisk P."/>
            <person name="Stolte C."/>
            <person name="Sykes S."/>
            <person name="Walk T."/>
            <person name="White J."/>
            <person name="Yandava C."/>
            <person name="Haas B."/>
            <person name="Nusbaum C."/>
            <person name="Birren B."/>
        </authorList>
    </citation>
    <scope>NUCLEOTIDE SEQUENCE [LARGE SCALE GENOMIC DNA]</scope>
    <source>
        <strain evidence="4">R3-111a-1</strain>
    </source>
</reference>
<evidence type="ECO:0000256" key="1">
    <source>
        <dbReference type="SAM" id="MobiDB-lite"/>
    </source>
</evidence>
<proteinExistence type="predicted"/>
<protein>
    <submittedName>
        <fullName evidence="2 3">Uncharacterized protein</fullName>
    </submittedName>
</protein>
<organism evidence="2">
    <name type="scientific">Gaeumannomyces tritici (strain R3-111a-1)</name>
    <name type="common">Wheat and barley take-all root rot fungus</name>
    <name type="synonym">Gaeumannomyces graminis var. tritici</name>
    <dbReference type="NCBI Taxonomy" id="644352"/>
    <lineage>
        <taxon>Eukaryota</taxon>
        <taxon>Fungi</taxon>
        <taxon>Dikarya</taxon>
        <taxon>Ascomycota</taxon>
        <taxon>Pezizomycotina</taxon>
        <taxon>Sordariomycetes</taxon>
        <taxon>Sordariomycetidae</taxon>
        <taxon>Magnaporthales</taxon>
        <taxon>Magnaporthaceae</taxon>
        <taxon>Gaeumannomyces</taxon>
    </lineage>
</organism>
<reference evidence="2" key="3">
    <citation type="submission" date="2010-09" db="EMBL/GenBank/DDBJ databases">
        <title>Annotation of Gaeumannomyces graminis var. tritici R3-111a-1.</title>
        <authorList>
            <consortium name="The Broad Institute Genome Sequencing Platform"/>
            <person name="Ma L.-J."/>
            <person name="Dead R."/>
            <person name="Young S.K."/>
            <person name="Zeng Q."/>
            <person name="Gargeya S."/>
            <person name="Fitzgerald M."/>
            <person name="Haas B."/>
            <person name="Abouelleil A."/>
            <person name="Alvarado L."/>
            <person name="Arachchi H.M."/>
            <person name="Berlin A."/>
            <person name="Brown A."/>
            <person name="Chapman S.B."/>
            <person name="Chen Z."/>
            <person name="Dunbar C."/>
            <person name="Freedman E."/>
            <person name="Gearin G."/>
            <person name="Gellesch M."/>
            <person name="Goldberg J."/>
            <person name="Griggs A."/>
            <person name="Gujja S."/>
            <person name="Heiman D."/>
            <person name="Howarth C."/>
            <person name="Larson L."/>
            <person name="Lui A."/>
            <person name="MacDonald P.J.P."/>
            <person name="Mehta T."/>
            <person name="Montmayeur A."/>
            <person name="Murphy C."/>
            <person name="Neiman D."/>
            <person name="Pearson M."/>
            <person name="Priest M."/>
            <person name="Roberts A."/>
            <person name="Saif S."/>
            <person name="Shea T."/>
            <person name="Shenoy N."/>
            <person name="Sisk P."/>
            <person name="Stolte C."/>
            <person name="Sykes S."/>
            <person name="Yandava C."/>
            <person name="Wortman J."/>
            <person name="Nusbaum C."/>
            <person name="Birren B."/>
        </authorList>
    </citation>
    <scope>NUCLEOTIDE SEQUENCE</scope>
    <source>
        <strain evidence="2">R3-111a-1</strain>
    </source>
</reference>
<reference evidence="3" key="5">
    <citation type="submission" date="2018-04" db="UniProtKB">
        <authorList>
            <consortium name="EnsemblFungi"/>
        </authorList>
    </citation>
    <scope>IDENTIFICATION</scope>
    <source>
        <strain evidence="3">R3-111a-1</strain>
    </source>
</reference>
<dbReference type="EnsemblFungi" id="EJT72560">
    <property type="protein sequence ID" value="EJT72560"/>
    <property type="gene ID" value="GGTG_09422"/>
</dbReference>
<dbReference type="SUPFAM" id="SSF55729">
    <property type="entry name" value="Acyl-CoA N-acyltransferases (Nat)"/>
    <property type="match status" value="1"/>
</dbReference>
<dbReference type="HOGENOM" id="CLU_289028_0_0_1"/>
<dbReference type="RefSeq" id="XP_009225534.1">
    <property type="nucleotide sequence ID" value="XM_009227270.1"/>
</dbReference>
<dbReference type="EMBL" id="GL385399">
    <property type="protein sequence ID" value="EJT72560.1"/>
    <property type="molecule type" value="Genomic_DNA"/>
</dbReference>
<dbReference type="AlphaFoldDB" id="J3P7C9"/>
<feature type="compositionally biased region" description="Polar residues" evidence="1">
    <location>
        <begin position="570"/>
        <end position="592"/>
    </location>
</feature>
<dbReference type="eggNOG" id="ENOG502SV8I">
    <property type="taxonomic scope" value="Eukaryota"/>
</dbReference>
<keyword evidence="4" id="KW-1185">Reference proteome</keyword>
<evidence type="ECO:0000313" key="4">
    <source>
        <dbReference type="Proteomes" id="UP000006039"/>
    </source>
</evidence>
<feature type="region of interest" description="Disordered" evidence="1">
    <location>
        <begin position="1"/>
        <end position="102"/>
    </location>
</feature>
<evidence type="ECO:0000313" key="3">
    <source>
        <dbReference type="EnsemblFungi" id="EJT72560"/>
    </source>
</evidence>
<name>J3P7C9_GAET3</name>
<sequence>MPSNQSNTPSPLGPDASAAPGEVGNEGRAHSPRRQASRRPQNEAVYWHRRNLAARRREQAATDPGPPSGGLELVNTIGREPGNAGHREGRRGFPDTTLSSVGPDITISADDLDVILGPVGPDTAHSVVDPATTPSFIDPNTIPSLSGPNTTSSVVGRDTIRMAVGRNTTLTAVGPDTTPSVVGRDTTLSHVGRNVTLTAVGRGITSSAIGPDSTPTVIAPNTTLSRSQRARRTNPGPARRLYTEVEQPDPSEPQMMHRPLVRRQGQNGTRYYTPSRGEDATIATFLRNNPLPTRGRSRSRRPTISETNASRRDVEEGGTVAPVAIPTEASGPAAAQQDGDSHPRPVGDVVLTNHIGHSPPASDSEEDWETVSPDDITNGVQSGVAVVTSENGSIGDSPAYGHAGTFAGIPQEALKFVISTTLKFIISATEPALLLSVEELWDHYDGASSPHPQDTGAVGQVRIKEVAIHDDITADTTVDEAGADRAGIDKAAVDKVVAKPQESASGSKEADVRPRESVVINKNIDINTHESAIVNTKIGTESQKPAPASKQSAVKPQEPAPTDKQAAAKTHQSANIDQNTDVKTHQPANINQKADVKSREPVPASKARTLTGVDKASPSRAAVKPQELTPVSKTNVPDVVGQPAQMKHSNSAREIDDAGAVDVIYERRSGHAPSTISDCTSSYPPVAFTYDIEKDPHIRIKFAQSKTPRDTHTYAAPWQTPMDGRSLRKGDAEAYHWREKVPNLFYGSPNLDDGPDVQRFTALVQEKSDCDVDPQDLAFQTPYVTRDTLRNPVDTVKMQDSRRKRLHIQLKKKSTDAETRSAMSHGPCPLAHLVRVPAFEPDLTCYLRPANESDLEAMQAMYNYEVNHGTQSRDVQEVTGESMTATLEMCRALSLPFIAVIAGLEHDVRGNKKLVAEGQTPEPERGTVLGFAFLCNYFHGFCGAGNSTGNSVVRLSIVVHRAHRRKFIAHALMDKLMHLVCPDYDYQEAAAFIDHDGSPAHRGPGFAPRQYRHIIAEAMVQQGDQRSLEGLQKMLGDRFGFARWTELNQSHEHQGALYNLVSWRREVRPVAPAAPAQ</sequence>
<feature type="compositionally biased region" description="Polar residues" evidence="1">
    <location>
        <begin position="1"/>
        <end position="10"/>
    </location>
</feature>
<gene>
    <name evidence="3" type="primary">20349880</name>
    <name evidence="2" type="ORF">GGTG_09422</name>
</gene>
<accession>J3P7C9</accession>
<evidence type="ECO:0000313" key="2">
    <source>
        <dbReference type="EMBL" id="EJT72560.1"/>
    </source>
</evidence>
<feature type="compositionally biased region" description="Polar residues" evidence="1">
    <location>
        <begin position="539"/>
        <end position="554"/>
    </location>
</feature>
<feature type="region of interest" description="Disordered" evidence="1">
    <location>
        <begin position="539"/>
        <end position="652"/>
    </location>
</feature>
<dbReference type="OrthoDB" id="2129362at2759"/>
<dbReference type="Gene3D" id="3.40.630.30">
    <property type="match status" value="1"/>
</dbReference>
<dbReference type="GeneID" id="20349880"/>